<keyword evidence="4" id="KW-0175">Coiled coil</keyword>
<dbReference type="OrthoDB" id="6392at2"/>
<organism evidence="5 6">
    <name type="scientific">Fonticella tunisiensis</name>
    <dbReference type="NCBI Taxonomy" id="1096341"/>
    <lineage>
        <taxon>Bacteria</taxon>
        <taxon>Bacillati</taxon>
        <taxon>Bacillota</taxon>
        <taxon>Clostridia</taxon>
        <taxon>Eubacteriales</taxon>
        <taxon>Clostridiaceae</taxon>
        <taxon>Fonticella</taxon>
    </lineage>
</organism>
<protein>
    <recommendedName>
        <fullName evidence="3">UPF0122 protein EDD71_10686</fullName>
    </recommendedName>
</protein>
<dbReference type="InterPro" id="IPR013324">
    <property type="entry name" value="RNA_pol_sigma_r3/r4-like"/>
</dbReference>
<keyword evidence="6" id="KW-1185">Reference proteome</keyword>
<dbReference type="Proteomes" id="UP000295325">
    <property type="component" value="Unassembled WGS sequence"/>
</dbReference>
<dbReference type="InterPro" id="IPR007394">
    <property type="entry name" value="UPF0122"/>
</dbReference>
<dbReference type="InterPro" id="IPR036388">
    <property type="entry name" value="WH-like_DNA-bd_sf"/>
</dbReference>
<feature type="coiled-coil region" evidence="4">
    <location>
        <begin position="72"/>
        <end position="99"/>
    </location>
</feature>
<dbReference type="PANTHER" id="PTHR40083:SF1">
    <property type="entry name" value="UPF0122 PROTEIN YLXM"/>
    <property type="match status" value="1"/>
</dbReference>
<dbReference type="AlphaFoldDB" id="A0A4R7KQX4"/>
<accession>A0A4R7KQX4</accession>
<dbReference type="SUPFAM" id="SSF88659">
    <property type="entry name" value="Sigma3 and sigma4 domains of RNA polymerase sigma factors"/>
    <property type="match status" value="1"/>
</dbReference>
<dbReference type="HAMAP" id="MF_00245">
    <property type="entry name" value="UPF0122"/>
    <property type="match status" value="1"/>
</dbReference>
<name>A0A4R7KQX4_9CLOT</name>
<evidence type="ECO:0000313" key="6">
    <source>
        <dbReference type="Proteomes" id="UP000295325"/>
    </source>
</evidence>
<dbReference type="EMBL" id="SOAZ01000006">
    <property type="protein sequence ID" value="TDT61602.1"/>
    <property type="molecule type" value="Genomic_DNA"/>
</dbReference>
<evidence type="ECO:0000256" key="3">
    <source>
        <dbReference type="HAMAP-Rule" id="MF_00245"/>
    </source>
</evidence>
<gene>
    <name evidence="5" type="ORF">EDD71_10686</name>
</gene>
<dbReference type="Pfam" id="PF04297">
    <property type="entry name" value="UPF0122"/>
    <property type="match status" value="1"/>
</dbReference>
<evidence type="ECO:0000256" key="2">
    <source>
        <dbReference type="ARBA" id="ARBA00024764"/>
    </source>
</evidence>
<comment type="caution">
    <text evidence="5">The sequence shown here is derived from an EMBL/GenBank/DDBJ whole genome shotgun (WGS) entry which is preliminary data.</text>
</comment>
<dbReference type="PANTHER" id="PTHR40083">
    <property type="entry name" value="UPF0122 PROTEIN CBO2450/CLC_2298"/>
    <property type="match status" value="1"/>
</dbReference>
<proteinExistence type="inferred from homology"/>
<dbReference type="NCBIfam" id="NF045758">
    <property type="entry name" value="YlxM"/>
    <property type="match status" value="1"/>
</dbReference>
<dbReference type="Gene3D" id="1.10.10.10">
    <property type="entry name" value="Winged helix-like DNA-binding domain superfamily/Winged helix DNA-binding domain"/>
    <property type="match status" value="1"/>
</dbReference>
<evidence type="ECO:0000256" key="4">
    <source>
        <dbReference type="SAM" id="Coils"/>
    </source>
</evidence>
<evidence type="ECO:0000313" key="5">
    <source>
        <dbReference type="EMBL" id="TDT61602.1"/>
    </source>
</evidence>
<evidence type="ECO:0000256" key="1">
    <source>
        <dbReference type="ARBA" id="ARBA00008720"/>
    </source>
</evidence>
<reference evidence="5 6" key="1">
    <citation type="submission" date="2019-03" db="EMBL/GenBank/DDBJ databases">
        <title>Genomic Encyclopedia of Type Strains, Phase IV (KMG-IV): sequencing the most valuable type-strain genomes for metagenomic binning, comparative biology and taxonomic classification.</title>
        <authorList>
            <person name="Goeker M."/>
        </authorList>
    </citation>
    <scope>NUCLEOTIDE SEQUENCE [LARGE SCALE GENOMIC DNA]</scope>
    <source>
        <strain evidence="5 6">DSM 24455</strain>
    </source>
</reference>
<dbReference type="RefSeq" id="WP_133627711.1">
    <property type="nucleotide sequence ID" value="NZ_SOAZ01000006.1"/>
</dbReference>
<sequence length="111" mass="13276">MFDKWSKTALLLDFYGNLLTDKQRLIMSYHYEEDMSLSEISEELNISRQAVHDIVRRSEKILAEYEEKLGLVQRFLLQKEKLERIKKILSREAANEDIKMVLRLIDDLIEM</sequence>
<comment type="similarity">
    <text evidence="1 3">Belongs to the UPF0122 family.</text>
</comment>
<dbReference type="InterPro" id="IPR054831">
    <property type="entry name" value="UPF0122_fam_protein"/>
</dbReference>
<comment type="function">
    <text evidence="2 3">Might take part in the signal recognition particle (SRP) pathway. This is inferred from the conservation of its genetic proximity to ftsY/ffh. May be a regulatory protein.</text>
</comment>